<feature type="compositionally biased region" description="Polar residues" evidence="1">
    <location>
        <begin position="1016"/>
        <end position="1025"/>
    </location>
</feature>
<feature type="region of interest" description="Disordered" evidence="1">
    <location>
        <begin position="452"/>
        <end position="547"/>
    </location>
</feature>
<evidence type="ECO:0000256" key="1">
    <source>
        <dbReference type="SAM" id="MobiDB-lite"/>
    </source>
</evidence>
<feature type="compositionally biased region" description="Low complexity" evidence="1">
    <location>
        <begin position="1003"/>
        <end position="1015"/>
    </location>
</feature>
<feature type="region of interest" description="Disordered" evidence="1">
    <location>
        <begin position="88"/>
        <end position="108"/>
    </location>
</feature>
<reference evidence="2" key="1">
    <citation type="submission" date="2023-03" db="UniProtKB">
        <authorList>
            <consortium name="EnsemblPlants"/>
        </authorList>
    </citation>
    <scope>IDENTIFICATION</scope>
</reference>
<dbReference type="Gramene" id="MELO3C012328.2.1">
    <property type="protein sequence ID" value="MELO3C012328.2.1"/>
    <property type="gene ID" value="MELO3C012328.2"/>
</dbReference>
<proteinExistence type="predicted"/>
<dbReference type="AlphaFoldDB" id="A0A1S3BFS9"/>
<feature type="region of interest" description="Disordered" evidence="1">
    <location>
        <begin position="1049"/>
        <end position="1073"/>
    </location>
</feature>
<dbReference type="GO" id="GO:0071763">
    <property type="term" value="P:nuclear membrane organization"/>
    <property type="evidence" value="ECO:0007669"/>
    <property type="project" value="TreeGrafter"/>
</dbReference>
<dbReference type="GO" id="GO:0005635">
    <property type="term" value="C:nuclear envelope"/>
    <property type="evidence" value="ECO:0007669"/>
    <property type="project" value="TreeGrafter"/>
</dbReference>
<gene>
    <name evidence="2" type="primary">103489364</name>
</gene>
<feature type="compositionally biased region" description="Basic and acidic residues" evidence="1">
    <location>
        <begin position="98"/>
        <end position="107"/>
    </location>
</feature>
<accession>A0A1S3BFS9</accession>
<protein>
    <submittedName>
        <fullName evidence="2">Uncharacterized protein</fullName>
    </submittedName>
</protein>
<feature type="region of interest" description="Disordered" evidence="1">
    <location>
        <begin position="1"/>
        <end position="21"/>
    </location>
</feature>
<name>A0A1S3BFS9_CUCME</name>
<feature type="compositionally biased region" description="Basic and acidic residues" evidence="1">
    <location>
        <begin position="461"/>
        <end position="484"/>
    </location>
</feature>
<sequence>MVTARQQKNPEEKEEDEEERLGTVGKFIDERFVKKSPAKPYDRPPNGIRTTGNNSWILKLVDPAQRLISSGSRMLFSSVIRNFPTHLTSRVSSQESSQSRKDDKKADVTGPFEVQVAFNVGDNRSRSSDQFLMMELEKTLKQKTFSRSEIDHLTTLLHSRNGDLPGVNEEKSFKFISSIPEPNRKEFVKIPNSEVRMGRPSISPPILCSSVLDGDISSPAEVARAYMGSRESKVCPSKRSLRAQGLGENSTNSTSLSFYSKSNNMLLAPPSISRGSKRRSSFLDNHIKSIVSLRRIRQKPNIHLSKGLSLPISVPVVGLSFDASQSSKFGRTRNFPSCIWNSQLSPKPNKTFARKFITNVGSDNILGASCSSIYTLTRSSKMASKILEQLEKLTPPKEKVSTFNRLPVGEKYHSKLSPPEVVGHLKSVKDVDLPRNEEFVYDDKQSNSLLGISYQGNRENSFQHKERLEKLKSSDPHPSRDLLKDSGSIGSTNDSMNDQGMPESAVGKSTIQPPKDKQAFPMLPDEDSVDQDESSADRVAPATAEVREGDVSLAVRQTTANESVSPARLQKSSEVIVGSSLDGSSDSETFGDSIDDDIDTRLTVQIASSLRTSQPEAIDSFGNKILPENKQIVSPVFSFVNNVSPRKQLIASSTALDIGNKDDSLTELCADFENGNEPSYPYTQCNPASSNDKLDFSWRTCNDAFSSSVSVSAGLAFSFSSTPGHQSLNNGLSISCPSLYSSYSPSTGFMNQSSSRNIFLSAPCAINNTNIITTLASSFASTTSGTGSYDKIKRDESLRNVNDTYFSSITTPANSHYSMFSFGSAATPSFVTNLLSKPTVSSATGLSAQEVSVGKKFIANAERTSMILGSSMSHVSSGMAGKASLCCGLSFECSSPASERFNSGSRPSEFPITAFTSAPATSTISTSNVSTSSTLLGFESFTGASFSSLRCSTSAAALADSTPVLSNSHPKVAFKVSSVNNNCEEQGTSKDNVPLFSQKPKFSSGSGPSGSAGTSELTSFQVGKQQTLAEPQNSYPYIAASNSLQAKSGGSFSLNAGGSDKANRRFVKFKRRK</sequence>
<dbReference type="GO" id="GO:0016973">
    <property type="term" value="P:poly(A)+ mRNA export from nucleus"/>
    <property type="evidence" value="ECO:0007669"/>
    <property type="project" value="TreeGrafter"/>
</dbReference>
<dbReference type="eggNOG" id="KOG0845">
    <property type="taxonomic scope" value="Eukaryota"/>
</dbReference>
<organism evidence="2">
    <name type="scientific">Cucumis melo</name>
    <name type="common">Muskmelon</name>
    <dbReference type="NCBI Taxonomy" id="3656"/>
    <lineage>
        <taxon>Eukaryota</taxon>
        <taxon>Viridiplantae</taxon>
        <taxon>Streptophyta</taxon>
        <taxon>Embryophyta</taxon>
        <taxon>Tracheophyta</taxon>
        <taxon>Spermatophyta</taxon>
        <taxon>Magnoliopsida</taxon>
        <taxon>eudicotyledons</taxon>
        <taxon>Gunneridae</taxon>
        <taxon>Pentapetalae</taxon>
        <taxon>rosids</taxon>
        <taxon>fabids</taxon>
        <taxon>Cucurbitales</taxon>
        <taxon>Cucurbitaceae</taxon>
        <taxon>Benincaseae</taxon>
        <taxon>Cucumis</taxon>
    </lineage>
</organism>
<feature type="compositionally biased region" description="Polar residues" evidence="1">
    <location>
        <begin position="488"/>
        <end position="498"/>
    </location>
</feature>
<evidence type="ECO:0000313" key="2">
    <source>
        <dbReference type="EnsemblPlants" id="MELO3C012328.2.1"/>
    </source>
</evidence>
<feature type="compositionally biased region" description="Basic residues" evidence="1">
    <location>
        <begin position="1064"/>
        <end position="1073"/>
    </location>
</feature>
<feature type="compositionally biased region" description="Acidic residues" evidence="1">
    <location>
        <begin position="524"/>
        <end position="534"/>
    </location>
</feature>
<dbReference type="PANTHER" id="PTHR33416">
    <property type="entry name" value="NUCLEAR PORE COMPLEX PROTEIN NUP1"/>
    <property type="match status" value="1"/>
</dbReference>
<feature type="region of interest" description="Disordered" evidence="1">
    <location>
        <begin position="985"/>
        <end position="1025"/>
    </location>
</feature>
<dbReference type="EnsemblPlants" id="MELO3C012328.2.1">
    <property type="protein sequence ID" value="MELO3C012328.2.1"/>
    <property type="gene ID" value="MELO3C012328.2"/>
</dbReference>
<dbReference type="PANTHER" id="PTHR33416:SF20">
    <property type="entry name" value="NUCLEAR PORE COMPLEX PROTEIN NUP1"/>
    <property type="match status" value="1"/>
</dbReference>